<organism evidence="3 4">
    <name type="scientific">Mortierella alpina</name>
    <name type="common">Oleaginous fungus</name>
    <name type="synonym">Mortierella renispora</name>
    <dbReference type="NCBI Taxonomy" id="64518"/>
    <lineage>
        <taxon>Eukaryota</taxon>
        <taxon>Fungi</taxon>
        <taxon>Fungi incertae sedis</taxon>
        <taxon>Mucoromycota</taxon>
        <taxon>Mortierellomycotina</taxon>
        <taxon>Mortierellomycetes</taxon>
        <taxon>Mortierellales</taxon>
        <taxon>Mortierellaceae</taxon>
        <taxon>Mortierella</taxon>
    </lineage>
</organism>
<evidence type="ECO:0000313" key="4">
    <source>
        <dbReference type="Proteomes" id="UP000717515"/>
    </source>
</evidence>
<keyword evidence="2" id="KW-1133">Transmembrane helix</keyword>
<feature type="region of interest" description="Disordered" evidence="1">
    <location>
        <begin position="158"/>
        <end position="179"/>
    </location>
</feature>
<feature type="region of interest" description="Disordered" evidence="1">
    <location>
        <begin position="583"/>
        <end position="624"/>
    </location>
</feature>
<feature type="transmembrane region" description="Helical" evidence="2">
    <location>
        <begin position="57"/>
        <end position="75"/>
    </location>
</feature>
<feature type="compositionally biased region" description="Basic residues" evidence="1">
    <location>
        <begin position="682"/>
        <end position="694"/>
    </location>
</feature>
<dbReference type="Gene3D" id="3.40.50.10320">
    <property type="entry name" value="LmbE-like"/>
    <property type="match status" value="1"/>
</dbReference>
<accession>A0A9P7ZYB6</accession>
<proteinExistence type="predicted"/>
<dbReference type="AlphaFoldDB" id="A0A9P7ZYB6"/>
<dbReference type="GO" id="GO:0000225">
    <property type="term" value="F:N-acetylglucosaminylphosphatidylinositol deacetylase activity"/>
    <property type="evidence" value="ECO:0007669"/>
    <property type="project" value="UniProtKB-EC"/>
</dbReference>
<feature type="compositionally biased region" description="Basic residues" evidence="1">
    <location>
        <begin position="221"/>
        <end position="235"/>
    </location>
</feature>
<dbReference type="EMBL" id="JAIFTL010000243">
    <property type="protein sequence ID" value="KAG9320957.1"/>
    <property type="molecule type" value="Genomic_DNA"/>
</dbReference>
<feature type="compositionally biased region" description="Basic and acidic residues" evidence="1">
    <location>
        <begin position="811"/>
        <end position="824"/>
    </location>
</feature>
<protein>
    <submittedName>
        <fullName evidence="3">Uncharacterized protein</fullName>
    </submittedName>
</protein>
<dbReference type="Proteomes" id="UP000717515">
    <property type="component" value="Unassembled WGS sequence"/>
</dbReference>
<feature type="region of interest" description="Disordered" evidence="1">
    <location>
        <begin position="220"/>
        <end position="281"/>
    </location>
</feature>
<feature type="compositionally biased region" description="Basic and acidic residues" evidence="1">
    <location>
        <begin position="666"/>
        <end position="681"/>
    </location>
</feature>
<feature type="region of interest" description="Disordered" evidence="1">
    <location>
        <begin position="651"/>
        <end position="726"/>
    </location>
</feature>
<evidence type="ECO:0000256" key="2">
    <source>
        <dbReference type="SAM" id="Phobius"/>
    </source>
</evidence>
<evidence type="ECO:0000313" key="3">
    <source>
        <dbReference type="EMBL" id="KAG9320957.1"/>
    </source>
</evidence>
<keyword evidence="2" id="KW-0472">Membrane</keyword>
<feature type="region of interest" description="Disordered" evidence="1">
    <location>
        <begin position="922"/>
        <end position="951"/>
    </location>
</feature>
<sequence>MKHSHHCNFCDPPHVQTRCPHESSCVLNTTSPQRQRSNHSDSETKIMSTLSNRRKPFQLGLLSAIALCLVLGPGLNGIAGSLCAQTEALPIADQAPISRQNVLTLPLKLNTNDNNDSFNRQLIQSVNEQDMDMALLLQQQQQQEGGNDNTLQLYNSRSHHQHAGDKQKTQNFAKSHGASGLKIDQQHWDFVHLASKVSGKSGHRVNQRLRREWEQQESRLRRALAKKANKIKSAGRSRASKDVSRQEQQSAKTKMTIKTGKAGHAEAKPKAKKPAFRTQGIIKGGQKTTPAIFYVPHQDDDALAMALAIREHIESGRRVIVHLYSDGINAMLRDIVAGAVPCPLRHPPHRFNLTLSDVVTGRTHEFRQSLRALGVQAQDIYETGWSDIEPLKDYVAFKRKLRDLIVGYEQKYPGASHKCISGEYDRDSVGRNPTHRACWDVATDLLNEFPRGYPVSNQLWDFRFYRTYTYYNPPTRRSAQYIRALPRYLSYKQHALDQYKRWDPSKGELAWGYHSVKSLIDAAYNDVHVYMDMLDNDPTNPENWSSGGRNKAELEVINTEGETTMFPDPLDNLKKDTNIMLFRGKGGGKGGKSKKAKPVKHGKNRSQRKGSCAVHGHRDGVKGNGRMEEQDVEETHVFGDYDIDMSGLEAKMGGQSVDTNSYGDHGTSDSDLKATPKDTRLRLLKGKFKWAKPKKQGESPSHKKGSRAQGHGGGVKGSGRMEEQDKEETHIFGDYDIDESGLEAKMRGQSVGTNSYNDHDVGESGLEVSPKDTNLRLLKEGSKKKSPKKHGKNPSQKKGSRAQGHGGGVKESGRMEKQDTEETHVFGDYDIDESGLEAKMGGQSVGTNSYGGHGTSDSEMEAVLATQNVKETHAYGDYDIDDSEMEALTTSRSTKEALAYHDYGTKEAKVASAPENIRLLAKHQGSSSTSAHRKPNDQDQMEMNEGRNKDQILKEFNAATKRPEGQDYKSVNLKRGSSIVLGLVKSDPLE</sequence>
<evidence type="ECO:0000256" key="1">
    <source>
        <dbReference type="SAM" id="MobiDB-lite"/>
    </source>
</evidence>
<comment type="caution">
    <text evidence="3">The sequence shown here is derived from an EMBL/GenBank/DDBJ whole genome shotgun (WGS) entry which is preliminary data.</text>
</comment>
<dbReference type="InterPro" id="IPR024078">
    <property type="entry name" value="LmbE-like_dom_sf"/>
</dbReference>
<dbReference type="SUPFAM" id="SSF102588">
    <property type="entry name" value="LmbE-like"/>
    <property type="match status" value="1"/>
</dbReference>
<reference evidence="3" key="1">
    <citation type="submission" date="2021-07" db="EMBL/GenBank/DDBJ databases">
        <title>Draft genome of Mortierella alpina, strain LL118, isolated from an aspen leaf litter sample.</title>
        <authorList>
            <person name="Yang S."/>
            <person name="Vinatzer B.A."/>
        </authorList>
    </citation>
    <scope>NUCLEOTIDE SEQUENCE</scope>
    <source>
        <strain evidence="3">LL118</strain>
    </source>
</reference>
<feature type="compositionally biased region" description="Basic and acidic residues" evidence="1">
    <location>
        <begin position="769"/>
        <end position="783"/>
    </location>
</feature>
<name>A0A9P7ZYB6_MORAP</name>
<gene>
    <name evidence="3" type="ORF">KVV02_003446</name>
</gene>
<feature type="compositionally biased region" description="Basic residues" evidence="1">
    <location>
        <begin position="591"/>
        <end position="608"/>
    </location>
</feature>
<keyword evidence="2" id="KW-0812">Transmembrane</keyword>
<feature type="region of interest" description="Disordered" evidence="1">
    <location>
        <begin position="749"/>
        <end position="824"/>
    </location>
</feature>